<evidence type="ECO:0000313" key="2">
    <source>
        <dbReference type="EMBL" id="MBV7274393.1"/>
    </source>
</evidence>
<feature type="transmembrane region" description="Helical" evidence="1">
    <location>
        <begin position="37"/>
        <end position="60"/>
    </location>
</feature>
<reference evidence="2" key="1">
    <citation type="submission" date="2020-12" db="EMBL/GenBank/DDBJ databases">
        <title>Clostridium thailandense sp. nov., a novel acetogenic bacterium isolated from peat land soil in Thailand.</title>
        <authorList>
            <person name="Chaikitkaew S."/>
            <person name="Birkeland N.K."/>
        </authorList>
    </citation>
    <scope>NUCLEOTIDE SEQUENCE</scope>
    <source>
        <strain evidence="2">PL3</strain>
    </source>
</reference>
<name>A0A949U0V9_9CLOT</name>
<dbReference type="RefSeq" id="WP_218321459.1">
    <property type="nucleotide sequence ID" value="NZ_JAEEGC010000076.1"/>
</dbReference>
<proteinExistence type="predicted"/>
<gene>
    <name evidence="2" type="ORF">I6U48_15965</name>
</gene>
<sequence length="251" mass="28247">MFNLIKYELKGYFKDFIIILGIIALINILLYTRMNTWPRGAIVSLSFLVSFAAAIVVLIWNIKLFSRDMYEDSGYLLFTLPQTGYSILGSKLITSIIQVLIVGAVALIFNFISLQSIDNFRNNAQIVFSNINPNLAPISIISSLINYVFFLTTIYFSISLSKIAIRKRKFGKLGAFVIFVIFSLIVGKITMSISNTFPQSFKLNLLSAQSQISLYGPSNISINIAATIFSVMLFILMFIATSYIIENRIDF</sequence>
<keyword evidence="1" id="KW-0812">Transmembrane</keyword>
<feature type="transmembrane region" description="Helical" evidence="1">
    <location>
        <begin position="134"/>
        <end position="158"/>
    </location>
</feature>
<keyword evidence="1" id="KW-1133">Transmembrane helix</keyword>
<dbReference type="EMBL" id="JAEEGC010000076">
    <property type="protein sequence ID" value="MBV7274393.1"/>
    <property type="molecule type" value="Genomic_DNA"/>
</dbReference>
<organism evidence="2 3">
    <name type="scientific">Clostridium thailandense</name>
    <dbReference type="NCBI Taxonomy" id="2794346"/>
    <lineage>
        <taxon>Bacteria</taxon>
        <taxon>Bacillati</taxon>
        <taxon>Bacillota</taxon>
        <taxon>Clostridia</taxon>
        <taxon>Eubacteriales</taxon>
        <taxon>Clostridiaceae</taxon>
        <taxon>Clostridium</taxon>
    </lineage>
</organism>
<keyword evidence="1" id="KW-0472">Membrane</keyword>
<evidence type="ECO:0000256" key="1">
    <source>
        <dbReference type="SAM" id="Phobius"/>
    </source>
</evidence>
<feature type="transmembrane region" description="Helical" evidence="1">
    <location>
        <begin position="92"/>
        <end position="114"/>
    </location>
</feature>
<dbReference type="AlphaFoldDB" id="A0A949U0V9"/>
<accession>A0A949U0V9</accession>
<feature type="transmembrane region" description="Helical" evidence="1">
    <location>
        <begin position="220"/>
        <end position="245"/>
    </location>
</feature>
<keyword evidence="3" id="KW-1185">Reference proteome</keyword>
<protein>
    <submittedName>
        <fullName evidence="2">Uncharacterized protein</fullName>
    </submittedName>
</protein>
<feature type="transmembrane region" description="Helical" evidence="1">
    <location>
        <begin position="170"/>
        <end position="193"/>
    </location>
</feature>
<dbReference type="Proteomes" id="UP000694308">
    <property type="component" value="Unassembled WGS sequence"/>
</dbReference>
<comment type="caution">
    <text evidence="2">The sequence shown here is derived from an EMBL/GenBank/DDBJ whole genome shotgun (WGS) entry which is preliminary data.</text>
</comment>
<evidence type="ECO:0000313" key="3">
    <source>
        <dbReference type="Proteomes" id="UP000694308"/>
    </source>
</evidence>
<feature type="transmembrane region" description="Helical" evidence="1">
    <location>
        <begin position="12"/>
        <end position="31"/>
    </location>
</feature>